<evidence type="ECO:0000313" key="6">
    <source>
        <dbReference type="Proteomes" id="UP000321523"/>
    </source>
</evidence>
<dbReference type="AlphaFoldDB" id="A0A512E1E7"/>
<dbReference type="Gene3D" id="1.10.640.10">
    <property type="entry name" value="Haem peroxidase domain superfamily, animal type"/>
    <property type="match status" value="1"/>
</dbReference>
<dbReference type="GO" id="GO:0006979">
    <property type="term" value="P:response to oxidative stress"/>
    <property type="evidence" value="ECO:0007669"/>
    <property type="project" value="InterPro"/>
</dbReference>
<protein>
    <recommendedName>
        <fullName evidence="7">Myeloperoxidase</fullName>
    </recommendedName>
</protein>
<dbReference type="OrthoDB" id="105077at2"/>
<evidence type="ECO:0008006" key="7">
    <source>
        <dbReference type="Google" id="ProtNLM"/>
    </source>
</evidence>
<dbReference type="PANTHER" id="PTHR11475:SF4">
    <property type="entry name" value="CHORION PEROXIDASE"/>
    <property type="match status" value="1"/>
</dbReference>
<evidence type="ECO:0000256" key="3">
    <source>
        <dbReference type="ARBA" id="ARBA00023180"/>
    </source>
</evidence>
<dbReference type="GO" id="GO:0005576">
    <property type="term" value="C:extracellular region"/>
    <property type="evidence" value="ECO:0007669"/>
    <property type="project" value="UniProtKB-SubCell"/>
</dbReference>
<evidence type="ECO:0000313" key="5">
    <source>
        <dbReference type="EMBL" id="GEO42557.1"/>
    </source>
</evidence>
<dbReference type="PROSITE" id="PS50292">
    <property type="entry name" value="PEROXIDASE_3"/>
    <property type="match status" value="1"/>
</dbReference>
<organism evidence="5 6">
    <name type="scientific">Skermanella aerolata</name>
    <dbReference type="NCBI Taxonomy" id="393310"/>
    <lineage>
        <taxon>Bacteria</taxon>
        <taxon>Pseudomonadati</taxon>
        <taxon>Pseudomonadota</taxon>
        <taxon>Alphaproteobacteria</taxon>
        <taxon>Rhodospirillales</taxon>
        <taxon>Azospirillaceae</taxon>
        <taxon>Skermanella</taxon>
    </lineage>
</organism>
<dbReference type="RefSeq" id="WP_044435563.1">
    <property type="nucleotide sequence ID" value="NZ_BJYZ01000044.1"/>
</dbReference>
<dbReference type="GO" id="GO:0020037">
    <property type="term" value="F:heme binding"/>
    <property type="evidence" value="ECO:0007669"/>
    <property type="project" value="InterPro"/>
</dbReference>
<dbReference type="Pfam" id="PF03098">
    <property type="entry name" value="An_peroxidase"/>
    <property type="match status" value="1"/>
</dbReference>
<accession>A0A512E1E7</accession>
<feature type="region of interest" description="Disordered" evidence="4">
    <location>
        <begin position="1"/>
        <end position="26"/>
    </location>
</feature>
<dbReference type="GO" id="GO:0004601">
    <property type="term" value="F:peroxidase activity"/>
    <property type="evidence" value="ECO:0007669"/>
    <property type="project" value="InterPro"/>
</dbReference>
<gene>
    <name evidence="5" type="ORF">SAE02_67050</name>
</gene>
<dbReference type="EMBL" id="BJYZ01000044">
    <property type="protein sequence ID" value="GEO42557.1"/>
    <property type="molecule type" value="Genomic_DNA"/>
</dbReference>
<keyword evidence="3" id="KW-0325">Glycoprotein</keyword>
<evidence type="ECO:0000256" key="1">
    <source>
        <dbReference type="ARBA" id="ARBA00004613"/>
    </source>
</evidence>
<dbReference type="CDD" id="cd09819">
    <property type="entry name" value="An_peroxidase_bacterial_1"/>
    <property type="match status" value="1"/>
</dbReference>
<comment type="subcellular location">
    <subcellularLocation>
        <location evidence="1">Secreted</location>
    </subcellularLocation>
</comment>
<dbReference type="PANTHER" id="PTHR11475">
    <property type="entry name" value="OXIDASE/PEROXIDASE"/>
    <property type="match status" value="1"/>
</dbReference>
<dbReference type="InterPro" id="IPR010255">
    <property type="entry name" value="Haem_peroxidase_sf"/>
</dbReference>
<keyword evidence="6" id="KW-1185">Reference proteome</keyword>
<comment type="caution">
    <text evidence="5">The sequence shown here is derived from an EMBL/GenBank/DDBJ whole genome shotgun (WGS) entry which is preliminary data.</text>
</comment>
<dbReference type="InterPro" id="IPR037120">
    <property type="entry name" value="Haem_peroxidase_sf_animal"/>
</dbReference>
<keyword evidence="2" id="KW-0964">Secreted</keyword>
<proteinExistence type="predicted"/>
<name>A0A512E1E7_9PROT</name>
<dbReference type="Proteomes" id="UP000321523">
    <property type="component" value="Unassembled WGS sequence"/>
</dbReference>
<evidence type="ECO:0000256" key="4">
    <source>
        <dbReference type="SAM" id="MobiDB-lite"/>
    </source>
</evidence>
<evidence type="ECO:0000256" key="2">
    <source>
        <dbReference type="ARBA" id="ARBA00022525"/>
    </source>
</evidence>
<reference evidence="5 6" key="1">
    <citation type="submission" date="2019-07" db="EMBL/GenBank/DDBJ databases">
        <title>Whole genome shotgun sequence of Skermanella aerolata NBRC 106429.</title>
        <authorList>
            <person name="Hosoyama A."/>
            <person name="Uohara A."/>
            <person name="Ohji S."/>
            <person name="Ichikawa N."/>
        </authorList>
    </citation>
    <scope>NUCLEOTIDE SEQUENCE [LARGE SCALE GENOMIC DNA]</scope>
    <source>
        <strain evidence="5 6">NBRC 106429</strain>
    </source>
</reference>
<sequence>MLLDFSHGGHAIPEKAAPAGTDPAGKTLLKTVSQPETGEDFDTDAMTRFRFLSEDDRPGDKLVPGTKTVQALDALGEAMVDQDDKGNPDSTIPPIYTYWSQFIDHELTARTDRTTEVSDITLNSDSLKPAPRTMVEDSLFNRRTPAIELDCIYGDRPPRKLTDHNRKQVDTNLRLASKLRDGARMRIGTAVVVSGPDGLPVGALPGRGDDLHRDLPRIGAMLDLGVVSPGDFPPELAASPTFRHRAFIGDPRNDENLAVAQFHTALLRFHNAVVDWLMFKDPRRERRSTDELFSDARRIVTWTHQYLVVHDFLKRLAMPEVVDDVLGSGAKLYRRRLRSAGAPFFGMAEPYMPVEFSVACYRFGHSMIRDSYDYNRNFGRKPDDTAGFLIPKASLNQFFQFTGKSAAPMDPAGKVPGPEHLPHNWIIEWDHFDGTAFKPETADTPARVARRIDTHIAPSLATLANEGSLGTNSAPSEDMKRISALLKHLARRNLRRGYQLSLPTGQALARIAEVPALTRDELAKGNTKAMNDAMDMGGFFDRTPLWFYILKEAEVKTGGERLGELGSRIVANTIIGVLLTDHTSYLTRDPSWDPSKIVPGAGGPLTLPGGGTIATIGDLLQFAGVK</sequence>
<dbReference type="InterPro" id="IPR019791">
    <property type="entry name" value="Haem_peroxidase_animal"/>
</dbReference>
<dbReference type="SUPFAM" id="SSF48113">
    <property type="entry name" value="Heme-dependent peroxidases"/>
    <property type="match status" value="1"/>
</dbReference>